<keyword evidence="3" id="KW-1185">Reference proteome</keyword>
<feature type="transmembrane region" description="Helical" evidence="1">
    <location>
        <begin position="85"/>
        <end position="104"/>
    </location>
</feature>
<feature type="transmembrane region" description="Helical" evidence="1">
    <location>
        <begin position="404"/>
        <end position="424"/>
    </location>
</feature>
<feature type="transmembrane region" description="Helical" evidence="1">
    <location>
        <begin position="110"/>
        <end position="131"/>
    </location>
</feature>
<sequence length="470" mass="51309">MITLGYFSLLGLACLVALADWRKAIYMAILLDFLRDPVRKMDPSESVLITISVLGLWAVITVSAWMRSRNQIQIAFREHPRVFSAIRYLAIAMIPGSILSLALYQGGYKMVGLGVISYLAPFAGILLGYLISRRPKDISGFMMFYCIVNGIALTGVIAEYSGANWPALGGLRGMEWIRYSGQETVKLIGGLYRSPDIMGLHAAQVVMFSLTLAIQKSRRQSPIWIVLALFGCLCLLLSGRRKMLGMPLVFLAVLALLTYIRKITRVQAIVVPIVAAAALIGGVFLVATDEYVGTEYMNFAGTLFTSGVERYQEVVVGSVQGTIIQSGVLGEGIGTATQGSYHLMQHDRRQGRNRFSSGGWQEDGVSRIFRELGLFGVIFVVLSAWSLIRAIMSAVQRVPASWHGAVAQLCMISIVVANLASFTVSHQQFSGDPPSALLVLIVLGIAFGVTSIAKARKIKQLERRPRHSAA</sequence>
<comment type="caution">
    <text evidence="2">The sequence shown here is derived from an EMBL/GenBank/DDBJ whole genome shotgun (WGS) entry which is preliminary data.</text>
</comment>
<evidence type="ECO:0000256" key="1">
    <source>
        <dbReference type="SAM" id="Phobius"/>
    </source>
</evidence>
<feature type="transmembrane region" description="Helical" evidence="1">
    <location>
        <begin position="197"/>
        <end position="214"/>
    </location>
</feature>
<feature type="transmembrane region" description="Helical" evidence="1">
    <location>
        <begin position="138"/>
        <end position="158"/>
    </location>
</feature>
<dbReference type="PANTHER" id="PTHR37422">
    <property type="entry name" value="TEICHURONIC ACID BIOSYNTHESIS PROTEIN TUAE"/>
    <property type="match status" value="1"/>
</dbReference>
<evidence type="ECO:0008006" key="4">
    <source>
        <dbReference type="Google" id="ProtNLM"/>
    </source>
</evidence>
<protein>
    <recommendedName>
        <fullName evidence="4">O-Antigen ligase</fullName>
    </recommendedName>
</protein>
<dbReference type="EMBL" id="SJPN01000002">
    <property type="protein sequence ID" value="TWU05943.1"/>
    <property type="molecule type" value="Genomic_DNA"/>
</dbReference>
<feature type="transmembrane region" description="Helical" evidence="1">
    <location>
        <begin position="372"/>
        <end position="392"/>
    </location>
</feature>
<gene>
    <name evidence="2" type="ORF">Pla52n_16590</name>
</gene>
<dbReference type="InterPro" id="IPR051533">
    <property type="entry name" value="WaaL-like"/>
</dbReference>
<dbReference type="AlphaFoldDB" id="A0A5C6B190"/>
<feature type="transmembrane region" description="Helical" evidence="1">
    <location>
        <begin position="268"/>
        <end position="287"/>
    </location>
</feature>
<keyword evidence="1" id="KW-0812">Transmembrane</keyword>
<proteinExistence type="predicted"/>
<feature type="transmembrane region" description="Helical" evidence="1">
    <location>
        <begin position="436"/>
        <end position="455"/>
    </location>
</feature>
<keyword evidence="1" id="KW-0472">Membrane</keyword>
<dbReference type="PANTHER" id="PTHR37422:SF13">
    <property type="entry name" value="LIPOPOLYSACCHARIDE BIOSYNTHESIS PROTEIN PA4999-RELATED"/>
    <property type="match status" value="1"/>
</dbReference>
<accession>A0A5C6B190</accession>
<name>A0A5C6B190_9BACT</name>
<organism evidence="2 3">
    <name type="scientific">Stieleria varia</name>
    <dbReference type="NCBI Taxonomy" id="2528005"/>
    <lineage>
        <taxon>Bacteria</taxon>
        <taxon>Pseudomonadati</taxon>
        <taxon>Planctomycetota</taxon>
        <taxon>Planctomycetia</taxon>
        <taxon>Pirellulales</taxon>
        <taxon>Pirellulaceae</taxon>
        <taxon>Stieleria</taxon>
    </lineage>
</organism>
<dbReference type="Proteomes" id="UP000320176">
    <property type="component" value="Unassembled WGS sequence"/>
</dbReference>
<keyword evidence="1" id="KW-1133">Transmembrane helix</keyword>
<feature type="transmembrane region" description="Helical" evidence="1">
    <location>
        <begin position="47"/>
        <end position="65"/>
    </location>
</feature>
<evidence type="ECO:0000313" key="3">
    <source>
        <dbReference type="Proteomes" id="UP000320176"/>
    </source>
</evidence>
<feature type="transmembrane region" description="Helical" evidence="1">
    <location>
        <begin position="221"/>
        <end position="238"/>
    </location>
</feature>
<feature type="transmembrane region" description="Helical" evidence="1">
    <location>
        <begin position="244"/>
        <end position="261"/>
    </location>
</feature>
<evidence type="ECO:0000313" key="2">
    <source>
        <dbReference type="EMBL" id="TWU05943.1"/>
    </source>
</evidence>
<reference evidence="2 3" key="1">
    <citation type="submission" date="2019-02" db="EMBL/GenBank/DDBJ databases">
        <title>Deep-cultivation of Planctomycetes and their phenomic and genomic characterization uncovers novel biology.</title>
        <authorList>
            <person name="Wiegand S."/>
            <person name="Jogler M."/>
            <person name="Boedeker C."/>
            <person name="Pinto D."/>
            <person name="Vollmers J."/>
            <person name="Rivas-Marin E."/>
            <person name="Kohn T."/>
            <person name="Peeters S.H."/>
            <person name="Heuer A."/>
            <person name="Rast P."/>
            <person name="Oberbeckmann S."/>
            <person name="Bunk B."/>
            <person name="Jeske O."/>
            <person name="Meyerdierks A."/>
            <person name="Storesund J.E."/>
            <person name="Kallscheuer N."/>
            <person name="Luecker S."/>
            <person name="Lage O.M."/>
            <person name="Pohl T."/>
            <person name="Merkel B.J."/>
            <person name="Hornburger P."/>
            <person name="Mueller R.-W."/>
            <person name="Bruemmer F."/>
            <person name="Labrenz M."/>
            <person name="Spormann A.M."/>
            <person name="Op Den Camp H."/>
            <person name="Overmann J."/>
            <person name="Amann R."/>
            <person name="Jetten M.S.M."/>
            <person name="Mascher T."/>
            <person name="Medema M.H."/>
            <person name="Devos D.P."/>
            <person name="Kaster A.-K."/>
            <person name="Ovreas L."/>
            <person name="Rohde M."/>
            <person name="Galperin M.Y."/>
            <person name="Jogler C."/>
        </authorList>
    </citation>
    <scope>NUCLEOTIDE SEQUENCE [LARGE SCALE GENOMIC DNA]</scope>
    <source>
        <strain evidence="2 3">Pla52n</strain>
    </source>
</reference>